<keyword evidence="3" id="KW-1185">Reference proteome</keyword>
<gene>
    <name evidence="2" type="ORF">BpHYR1_018123</name>
</gene>
<dbReference type="OrthoDB" id="6020543at2759"/>
<organism evidence="2 3">
    <name type="scientific">Brachionus plicatilis</name>
    <name type="common">Marine rotifer</name>
    <name type="synonym">Brachionus muelleri</name>
    <dbReference type="NCBI Taxonomy" id="10195"/>
    <lineage>
        <taxon>Eukaryota</taxon>
        <taxon>Metazoa</taxon>
        <taxon>Spiralia</taxon>
        <taxon>Gnathifera</taxon>
        <taxon>Rotifera</taxon>
        <taxon>Eurotatoria</taxon>
        <taxon>Monogononta</taxon>
        <taxon>Pseudotrocha</taxon>
        <taxon>Ploima</taxon>
        <taxon>Brachionidae</taxon>
        <taxon>Brachionus</taxon>
    </lineage>
</organism>
<dbReference type="Proteomes" id="UP000276133">
    <property type="component" value="Unassembled WGS sequence"/>
</dbReference>
<dbReference type="AlphaFoldDB" id="A0A3M7QYM4"/>
<dbReference type="EMBL" id="REGN01004698">
    <property type="protein sequence ID" value="RNA16467.1"/>
    <property type="molecule type" value="Genomic_DNA"/>
</dbReference>
<comment type="caution">
    <text evidence="2">The sequence shown here is derived from an EMBL/GenBank/DDBJ whole genome shotgun (WGS) entry which is preliminary data.</text>
</comment>
<dbReference type="GO" id="GO:0005576">
    <property type="term" value="C:extracellular region"/>
    <property type="evidence" value="ECO:0007669"/>
    <property type="project" value="InterPro"/>
</dbReference>
<dbReference type="InterPro" id="IPR036508">
    <property type="entry name" value="Chitin-bd_dom_sf"/>
</dbReference>
<feature type="domain" description="Chitin-binding type-2" evidence="1">
    <location>
        <begin position="53"/>
        <end position="113"/>
    </location>
</feature>
<name>A0A3M7QYM4_BRAPC</name>
<protein>
    <recommendedName>
        <fullName evidence="1">Chitin-binding type-2 domain-containing protein</fullName>
    </recommendedName>
</protein>
<proteinExistence type="predicted"/>
<accession>A0A3M7QYM4</accession>
<dbReference type="SMART" id="SM00494">
    <property type="entry name" value="ChtBD2"/>
    <property type="match status" value="1"/>
</dbReference>
<dbReference type="Gene3D" id="2.170.140.10">
    <property type="entry name" value="Chitin binding domain"/>
    <property type="match status" value="1"/>
</dbReference>
<dbReference type="Pfam" id="PF01607">
    <property type="entry name" value="CBM_14"/>
    <property type="match status" value="1"/>
</dbReference>
<dbReference type="InterPro" id="IPR002557">
    <property type="entry name" value="Chitin-bd_dom"/>
</dbReference>
<sequence length="143" mass="16725">MAILMIYCALQCSKMATWQVDHRMKQFEFGIQIAAPNIYNISLIYEKIKEREKNLCSSRQDGYYPNIKNDCVDFFKCENLKTVKRSKCSNGLKFNMITLKCDHTSNIQAPCGTKIISNHYLHLAQFNFTIQKENFLDDSYDKN</sequence>
<evidence type="ECO:0000259" key="1">
    <source>
        <dbReference type="PROSITE" id="PS50940"/>
    </source>
</evidence>
<dbReference type="SUPFAM" id="SSF57625">
    <property type="entry name" value="Invertebrate chitin-binding proteins"/>
    <property type="match status" value="1"/>
</dbReference>
<reference evidence="2 3" key="1">
    <citation type="journal article" date="2018" name="Sci. Rep.">
        <title>Genomic signatures of local adaptation to the degree of environmental predictability in rotifers.</title>
        <authorList>
            <person name="Franch-Gras L."/>
            <person name="Hahn C."/>
            <person name="Garcia-Roger E.M."/>
            <person name="Carmona M.J."/>
            <person name="Serra M."/>
            <person name="Gomez A."/>
        </authorList>
    </citation>
    <scope>NUCLEOTIDE SEQUENCE [LARGE SCALE GENOMIC DNA]</scope>
    <source>
        <strain evidence="2">HYR1</strain>
    </source>
</reference>
<evidence type="ECO:0000313" key="2">
    <source>
        <dbReference type="EMBL" id="RNA16467.1"/>
    </source>
</evidence>
<dbReference type="GO" id="GO:0008061">
    <property type="term" value="F:chitin binding"/>
    <property type="evidence" value="ECO:0007669"/>
    <property type="project" value="InterPro"/>
</dbReference>
<evidence type="ECO:0000313" key="3">
    <source>
        <dbReference type="Proteomes" id="UP000276133"/>
    </source>
</evidence>
<dbReference type="PROSITE" id="PS50940">
    <property type="entry name" value="CHIT_BIND_II"/>
    <property type="match status" value="1"/>
</dbReference>